<dbReference type="Proteomes" id="UP000324222">
    <property type="component" value="Unassembled WGS sequence"/>
</dbReference>
<protein>
    <submittedName>
        <fullName evidence="1">Uncharacterized protein</fullName>
    </submittedName>
</protein>
<keyword evidence="2" id="KW-1185">Reference proteome</keyword>
<comment type="caution">
    <text evidence="1">The sequence shown here is derived from an EMBL/GenBank/DDBJ whole genome shotgun (WGS) entry which is preliminary data.</text>
</comment>
<sequence>MDYIPNVFENYLENSLPEDRQIPPSRWFVAYYRNGRGNFIHASRYLSKEIGKIPEGNLKKYGKRVLVRVGFCKRRTVHKCSLLERPHLLKTIVTLPDKCPSSPDGKTIVLFSRSPLPVGSRQAETYSLIPP</sequence>
<accession>A0A5B7H463</accession>
<dbReference type="AlphaFoldDB" id="A0A5B7H463"/>
<organism evidence="1 2">
    <name type="scientific">Portunus trituberculatus</name>
    <name type="common">Swimming crab</name>
    <name type="synonym">Neptunus trituberculatus</name>
    <dbReference type="NCBI Taxonomy" id="210409"/>
    <lineage>
        <taxon>Eukaryota</taxon>
        <taxon>Metazoa</taxon>
        <taxon>Ecdysozoa</taxon>
        <taxon>Arthropoda</taxon>
        <taxon>Crustacea</taxon>
        <taxon>Multicrustacea</taxon>
        <taxon>Malacostraca</taxon>
        <taxon>Eumalacostraca</taxon>
        <taxon>Eucarida</taxon>
        <taxon>Decapoda</taxon>
        <taxon>Pleocyemata</taxon>
        <taxon>Brachyura</taxon>
        <taxon>Eubrachyura</taxon>
        <taxon>Portunoidea</taxon>
        <taxon>Portunidae</taxon>
        <taxon>Portuninae</taxon>
        <taxon>Portunus</taxon>
    </lineage>
</organism>
<name>A0A5B7H463_PORTR</name>
<dbReference type="EMBL" id="VSRR010025463">
    <property type="protein sequence ID" value="MPC66890.1"/>
    <property type="molecule type" value="Genomic_DNA"/>
</dbReference>
<evidence type="ECO:0000313" key="1">
    <source>
        <dbReference type="EMBL" id="MPC66890.1"/>
    </source>
</evidence>
<evidence type="ECO:0000313" key="2">
    <source>
        <dbReference type="Proteomes" id="UP000324222"/>
    </source>
</evidence>
<proteinExistence type="predicted"/>
<reference evidence="1 2" key="1">
    <citation type="submission" date="2019-05" db="EMBL/GenBank/DDBJ databases">
        <title>Another draft genome of Portunus trituberculatus and its Hox gene families provides insights of decapod evolution.</title>
        <authorList>
            <person name="Jeong J.-H."/>
            <person name="Song I."/>
            <person name="Kim S."/>
            <person name="Choi T."/>
            <person name="Kim D."/>
            <person name="Ryu S."/>
            <person name="Kim W."/>
        </authorList>
    </citation>
    <scope>NUCLEOTIDE SEQUENCE [LARGE SCALE GENOMIC DNA]</scope>
    <source>
        <tissue evidence="1">Muscle</tissue>
    </source>
</reference>
<gene>
    <name evidence="1" type="ORF">E2C01_061045</name>
</gene>